<dbReference type="InterPro" id="IPR016032">
    <property type="entry name" value="Sig_transdc_resp-reg_C-effctor"/>
</dbReference>
<sequence length="257" mass="29558">MDEKSINKIKKAWEPNKVGRPVKSELYLNIIEQVANLFSAGSFYYYIMNFDTLEMEYVDSRIEDVLGLSTKEWSLDTLFELVHPEDLKQMHRKEAKAVDFILNHLATEDILKYKVVYLLRLRHANGNYKTILQQSKTLTVSEDGKVQQVLGIHTDVTYLNMAVDHKISFIGDGLPSYYSLSTDDDFHPEELNYHTLFTAREKEILSNVAKGKTFAEIAEVLNISPHTINTHKKNILKKTDCNNTTELIARCVREGVI</sequence>
<evidence type="ECO:0000313" key="6">
    <source>
        <dbReference type="EMBL" id="KJF44588.1"/>
    </source>
</evidence>
<evidence type="ECO:0008006" key="8">
    <source>
        <dbReference type="Google" id="ProtNLM"/>
    </source>
</evidence>
<proteinExistence type="predicted"/>
<evidence type="ECO:0000259" key="5">
    <source>
        <dbReference type="PROSITE" id="PS50112"/>
    </source>
</evidence>
<dbReference type="InterPro" id="IPR036388">
    <property type="entry name" value="WH-like_DNA-bd_sf"/>
</dbReference>
<dbReference type="STRING" id="1544798.LH29_03710"/>
<dbReference type="PROSITE" id="PS50112">
    <property type="entry name" value="PAS"/>
    <property type="match status" value="1"/>
</dbReference>
<dbReference type="Proteomes" id="UP000032544">
    <property type="component" value="Unassembled WGS sequence"/>
</dbReference>
<dbReference type="PANTHER" id="PTHR44688">
    <property type="entry name" value="DNA-BINDING TRANSCRIPTIONAL ACTIVATOR DEVR_DOSR"/>
    <property type="match status" value="1"/>
</dbReference>
<evidence type="ECO:0000256" key="1">
    <source>
        <dbReference type="ARBA" id="ARBA00023015"/>
    </source>
</evidence>
<dbReference type="InterPro" id="IPR000792">
    <property type="entry name" value="Tscrpt_reg_LuxR_C"/>
</dbReference>
<keyword evidence="7" id="KW-1185">Reference proteome</keyword>
<dbReference type="CDD" id="cd00130">
    <property type="entry name" value="PAS"/>
    <property type="match status" value="1"/>
</dbReference>
<evidence type="ECO:0000256" key="3">
    <source>
        <dbReference type="ARBA" id="ARBA00023163"/>
    </source>
</evidence>
<dbReference type="SUPFAM" id="SSF46894">
    <property type="entry name" value="C-terminal effector domain of the bipartite response regulators"/>
    <property type="match status" value="1"/>
</dbReference>
<dbReference type="GO" id="GO:0006355">
    <property type="term" value="P:regulation of DNA-templated transcription"/>
    <property type="evidence" value="ECO:0007669"/>
    <property type="project" value="InterPro"/>
</dbReference>
<dbReference type="OrthoDB" id="965844at2"/>
<feature type="domain" description="HTH luxR-type" evidence="4">
    <location>
        <begin position="190"/>
        <end position="255"/>
    </location>
</feature>
<reference evidence="6 7" key="1">
    <citation type="submission" date="2014-09" db="EMBL/GenBank/DDBJ databases">
        <title>Draft Genome Sequence of Draconibacterium sp. JN14CK-3.</title>
        <authorList>
            <person name="Dong C."/>
            <person name="Lai Q."/>
            <person name="Shao Z."/>
        </authorList>
    </citation>
    <scope>NUCLEOTIDE SEQUENCE [LARGE SCALE GENOMIC DNA]</scope>
    <source>
        <strain evidence="6 7">JN14CK-3</strain>
    </source>
</reference>
<dbReference type="PROSITE" id="PS50043">
    <property type="entry name" value="HTH_LUXR_2"/>
    <property type="match status" value="1"/>
</dbReference>
<dbReference type="Gene3D" id="1.10.10.10">
    <property type="entry name" value="Winged helix-like DNA-binding domain superfamily/Winged helix DNA-binding domain"/>
    <property type="match status" value="1"/>
</dbReference>
<feature type="domain" description="PAS" evidence="5">
    <location>
        <begin position="45"/>
        <end position="99"/>
    </location>
</feature>
<comment type="caution">
    <text evidence="6">The sequence shown here is derived from an EMBL/GenBank/DDBJ whole genome shotgun (WGS) entry which is preliminary data.</text>
</comment>
<dbReference type="InterPro" id="IPR013655">
    <property type="entry name" value="PAS_fold_3"/>
</dbReference>
<organism evidence="6 7">
    <name type="scientific">Draconibacterium sediminis</name>
    <dbReference type="NCBI Taxonomy" id="1544798"/>
    <lineage>
        <taxon>Bacteria</taxon>
        <taxon>Pseudomonadati</taxon>
        <taxon>Bacteroidota</taxon>
        <taxon>Bacteroidia</taxon>
        <taxon>Marinilabiliales</taxon>
        <taxon>Prolixibacteraceae</taxon>
        <taxon>Draconibacterium</taxon>
    </lineage>
</organism>
<dbReference type="Gene3D" id="3.30.450.20">
    <property type="entry name" value="PAS domain"/>
    <property type="match status" value="1"/>
</dbReference>
<dbReference type="SUPFAM" id="SSF55785">
    <property type="entry name" value="PYP-like sensor domain (PAS domain)"/>
    <property type="match status" value="1"/>
</dbReference>
<evidence type="ECO:0000313" key="7">
    <source>
        <dbReference type="Proteomes" id="UP000032544"/>
    </source>
</evidence>
<accession>A0A0D8JFH5</accession>
<dbReference type="CDD" id="cd06170">
    <property type="entry name" value="LuxR_C_like"/>
    <property type="match status" value="1"/>
</dbReference>
<keyword evidence="3" id="KW-0804">Transcription</keyword>
<dbReference type="InterPro" id="IPR035965">
    <property type="entry name" value="PAS-like_dom_sf"/>
</dbReference>
<dbReference type="PANTHER" id="PTHR44688:SF16">
    <property type="entry name" value="DNA-BINDING TRANSCRIPTIONAL ACTIVATOR DEVR_DOSR"/>
    <property type="match status" value="1"/>
</dbReference>
<name>A0A0D8JFH5_9BACT</name>
<dbReference type="RefSeq" id="WP_045026132.1">
    <property type="nucleotide sequence ID" value="NZ_JRHC01000001.1"/>
</dbReference>
<dbReference type="Pfam" id="PF08447">
    <property type="entry name" value="PAS_3"/>
    <property type="match status" value="1"/>
</dbReference>
<dbReference type="SMART" id="SM00421">
    <property type="entry name" value="HTH_LUXR"/>
    <property type="match status" value="1"/>
</dbReference>
<evidence type="ECO:0000256" key="2">
    <source>
        <dbReference type="ARBA" id="ARBA00023125"/>
    </source>
</evidence>
<dbReference type="AlphaFoldDB" id="A0A0D8JFH5"/>
<keyword evidence="1" id="KW-0805">Transcription regulation</keyword>
<dbReference type="EMBL" id="JRHC01000001">
    <property type="protein sequence ID" value="KJF44588.1"/>
    <property type="molecule type" value="Genomic_DNA"/>
</dbReference>
<dbReference type="PRINTS" id="PR00038">
    <property type="entry name" value="HTHLUXR"/>
</dbReference>
<dbReference type="InterPro" id="IPR000014">
    <property type="entry name" value="PAS"/>
</dbReference>
<protein>
    <recommendedName>
        <fullName evidence="8">HTH luxR-type domain-containing protein</fullName>
    </recommendedName>
</protein>
<dbReference type="GO" id="GO:0003677">
    <property type="term" value="F:DNA binding"/>
    <property type="evidence" value="ECO:0007669"/>
    <property type="project" value="UniProtKB-KW"/>
</dbReference>
<dbReference type="Pfam" id="PF00196">
    <property type="entry name" value="GerE"/>
    <property type="match status" value="1"/>
</dbReference>
<evidence type="ECO:0000259" key="4">
    <source>
        <dbReference type="PROSITE" id="PS50043"/>
    </source>
</evidence>
<gene>
    <name evidence="6" type="ORF">LH29_03710</name>
</gene>
<keyword evidence="2" id="KW-0238">DNA-binding</keyword>